<accession>A0ABU8BUX3</accession>
<gene>
    <name evidence="1" type="ORF">V6590_07830</name>
</gene>
<organism evidence="1 2">
    <name type="scientific">Gemmobacter denitrificans</name>
    <dbReference type="NCBI Taxonomy" id="3123040"/>
    <lineage>
        <taxon>Bacteria</taxon>
        <taxon>Pseudomonadati</taxon>
        <taxon>Pseudomonadota</taxon>
        <taxon>Alphaproteobacteria</taxon>
        <taxon>Rhodobacterales</taxon>
        <taxon>Paracoccaceae</taxon>
        <taxon>Gemmobacter</taxon>
    </lineage>
</organism>
<sequence length="361" mass="39649">MDEGYNRAVKAGLKGGPQHIFGRLYQWLQFNKNEKSKGPVSDVVRDYVLDNFPIAKGTRLMGQVVDCQRVHSIHSLAKVSGEHPKTVNRAVILAGLAKGDPDKASVRTVFDAEAGVALFDRIRDSIPTNHLPKYLNCNRTQAETLVRSGVIPRLFDFPESQASFLRNVARKDADAFLDKLFRAVTIKTPPYDGMLEIVAAAEASRWPVLDIIKAILDGHLTRVGCLDRDLRFKGIVVDPEEIKVAVAQLGDQGMLSVDEAAKRLRISPSKLEFLAKQTDKGGAPYLASVTFTNAKGVQKRSIPVTDLNAFLDRHVSLTDLAAELGLPVKKLAADLALRGINPIAPNRLVGRYYFSRSDLAA</sequence>
<protein>
    <recommendedName>
        <fullName evidence="3">TniQ protein</fullName>
    </recommendedName>
</protein>
<comment type="caution">
    <text evidence="1">The sequence shown here is derived from an EMBL/GenBank/DDBJ whole genome shotgun (WGS) entry which is preliminary data.</text>
</comment>
<dbReference type="EMBL" id="JBALHR010000003">
    <property type="protein sequence ID" value="MEH7828055.1"/>
    <property type="molecule type" value="Genomic_DNA"/>
</dbReference>
<evidence type="ECO:0008006" key="3">
    <source>
        <dbReference type="Google" id="ProtNLM"/>
    </source>
</evidence>
<keyword evidence="2" id="KW-1185">Reference proteome</keyword>
<dbReference type="RefSeq" id="WP_335421598.1">
    <property type="nucleotide sequence ID" value="NZ_JBALHR010000003.1"/>
</dbReference>
<dbReference type="Proteomes" id="UP001431963">
    <property type="component" value="Unassembled WGS sequence"/>
</dbReference>
<proteinExistence type="predicted"/>
<reference evidence="1" key="1">
    <citation type="submission" date="2024-02" db="EMBL/GenBank/DDBJ databases">
        <title>Genome sequences of strain Gemmobacter sp. JM10B15.</title>
        <authorList>
            <person name="Zhang M."/>
        </authorList>
    </citation>
    <scope>NUCLEOTIDE SEQUENCE</scope>
    <source>
        <strain evidence="1">JM10B15</strain>
    </source>
</reference>
<evidence type="ECO:0000313" key="1">
    <source>
        <dbReference type="EMBL" id="MEH7828055.1"/>
    </source>
</evidence>
<name>A0ABU8BUX3_9RHOB</name>
<evidence type="ECO:0000313" key="2">
    <source>
        <dbReference type="Proteomes" id="UP001431963"/>
    </source>
</evidence>